<keyword evidence="6 9" id="KW-0862">Zinc</keyword>
<proteinExistence type="inferred from homology"/>
<organism evidence="12 13">
    <name type="scientific">Pycnococcus provasolii</name>
    <dbReference type="NCBI Taxonomy" id="41880"/>
    <lineage>
        <taxon>Eukaryota</taxon>
        <taxon>Viridiplantae</taxon>
        <taxon>Chlorophyta</taxon>
        <taxon>Pseudoscourfieldiophyceae</taxon>
        <taxon>Pseudoscourfieldiales</taxon>
        <taxon>Pycnococcaceae</taxon>
        <taxon>Pycnococcus</taxon>
    </lineage>
</organism>
<evidence type="ECO:0000256" key="9">
    <source>
        <dbReference type="PIRSR" id="PIRSR001480-2"/>
    </source>
</evidence>
<dbReference type="InterPro" id="IPR046458">
    <property type="entry name" value="PMI_typeI_hel"/>
</dbReference>
<dbReference type="GO" id="GO:0005829">
    <property type="term" value="C:cytosol"/>
    <property type="evidence" value="ECO:0007669"/>
    <property type="project" value="TreeGrafter"/>
</dbReference>
<dbReference type="Pfam" id="PF20511">
    <property type="entry name" value="PMI_typeI_cat"/>
    <property type="match status" value="1"/>
</dbReference>
<comment type="similarity">
    <text evidence="3">Belongs to the mannose-6-phosphate isomerase type 1 family.</text>
</comment>
<evidence type="ECO:0000313" key="12">
    <source>
        <dbReference type="EMBL" id="GHP06679.1"/>
    </source>
</evidence>
<evidence type="ECO:0000256" key="4">
    <source>
        <dbReference type="ARBA" id="ARBA00011956"/>
    </source>
</evidence>
<feature type="binding site" evidence="9">
    <location>
        <position position="111"/>
    </location>
    <ligand>
        <name>Zn(2+)</name>
        <dbReference type="ChEBI" id="CHEBI:29105"/>
    </ligand>
</feature>
<dbReference type="Proteomes" id="UP000660262">
    <property type="component" value="Unassembled WGS sequence"/>
</dbReference>
<dbReference type="EC" id="5.3.1.8" evidence="4"/>
<dbReference type="GO" id="GO:0004476">
    <property type="term" value="F:mannose-6-phosphate isomerase activity"/>
    <property type="evidence" value="ECO:0007669"/>
    <property type="project" value="UniProtKB-EC"/>
</dbReference>
<evidence type="ECO:0000256" key="7">
    <source>
        <dbReference type="ARBA" id="ARBA00023235"/>
    </source>
</evidence>
<evidence type="ECO:0000256" key="2">
    <source>
        <dbReference type="ARBA" id="ARBA00004666"/>
    </source>
</evidence>
<dbReference type="CDD" id="cd07011">
    <property type="entry name" value="cupin_PMI_type_I_N"/>
    <property type="match status" value="1"/>
</dbReference>
<dbReference type="PANTHER" id="PTHR10309:SF0">
    <property type="entry name" value="MANNOSE-6-PHOSPHATE ISOMERASE"/>
    <property type="match status" value="1"/>
</dbReference>
<gene>
    <name evidence="12" type="ORF">PPROV_000542400</name>
</gene>
<feature type="active site" evidence="8">
    <location>
        <position position="291"/>
    </location>
</feature>
<dbReference type="PRINTS" id="PR00714">
    <property type="entry name" value="MAN6PISMRASE"/>
</dbReference>
<dbReference type="InterPro" id="IPR001250">
    <property type="entry name" value="Man6P_Isoase-1"/>
</dbReference>
<dbReference type="PIRSF" id="PIRSF001480">
    <property type="entry name" value="Mannose-6-phosphate_isomerase"/>
    <property type="match status" value="1"/>
</dbReference>
<dbReference type="GO" id="GO:0008270">
    <property type="term" value="F:zinc ion binding"/>
    <property type="evidence" value="ECO:0007669"/>
    <property type="project" value="InterPro"/>
</dbReference>
<dbReference type="NCBIfam" id="TIGR00218">
    <property type="entry name" value="manA"/>
    <property type="match status" value="1"/>
</dbReference>
<keyword evidence="13" id="KW-1185">Reference proteome</keyword>
<comment type="pathway">
    <text evidence="2">Nucleotide-sugar biosynthesis; GDP-alpha-D-mannose biosynthesis; alpha-D-mannose 1-phosphate from D-fructose 6-phosphate: step 1/2.</text>
</comment>
<dbReference type="InterPro" id="IPR018050">
    <property type="entry name" value="Pmannose_isomerase-type1_CS"/>
</dbReference>
<dbReference type="Pfam" id="PF20512">
    <property type="entry name" value="PMI_typeI_hel"/>
    <property type="match status" value="1"/>
</dbReference>
<dbReference type="Gene3D" id="2.60.120.10">
    <property type="entry name" value="Jelly Rolls"/>
    <property type="match status" value="2"/>
</dbReference>
<dbReference type="InterPro" id="IPR011051">
    <property type="entry name" value="RmlC_Cupin_sf"/>
</dbReference>
<dbReference type="EMBL" id="BNJQ01000013">
    <property type="protein sequence ID" value="GHP06679.1"/>
    <property type="molecule type" value="Genomic_DNA"/>
</dbReference>
<dbReference type="GO" id="GO:0005975">
    <property type="term" value="P:carbohydrate metabolic process"/>
    <property type="evidence" value="ECO:0007669"/>
    <property type="project" value="InterPro"/>
</dbReference>
<evidence type="ECO:0000256" key="3">
    <source>
        <dbReference type="ARBA" id="ARBA00010772"/>
    </source>
</evidence>
<keyword evidence="7" id="KW-0413">Isomerase</keyword>
<feature type="binding site" evidence="9">
    <location>
        <position position="136"/>
    </location>
    <ligand>
        <name>Zn(2+)</name>
        <dbReference type="ChEBI" id="CHEBI:29105"/>
    </ligand>
</feature>
<dbReference type="InterPro" id="IPR046457">
    <property type="entry name" value="PMI_typeI_cat"/>
</dbReference>
<dbReference type="OrthoDB" id="6605218at2759"/>
<dbReference type="PANTHER" id="PTHR10309">
    <property type="entry name" value="MANNOSE-6-PHOSPHATE ISOMERASE"/>
    <property type="match status" value="1"/>
</dbReference>
<evidence type="ECO:0000256" key="5">
    <source>
        <dbReference type="ARBA" id="ARBA00022723"/>
    </source>
</evidence>
<protein>
    <recommendedName>
        <fullName evidence="4">mannose-6-phosphate isomerase</fullName>
        <ecNumber evidence="4">5.3.1.8</ecNumber>
    </recommendedName>
</protein>
<keyword evidence="5 9" id="KW-0479">Metal-binding</keyword>
<sequence>MLKLKVPAQNYEWGQVGADNPHVAVLGAANADATIDAKKTYAELWMGTHPSGPAVAALPEGSAGTLSSWLAERPKVLGEKLLARFEQASAGNLPFLFKVLSIRKALSIQAHPDKKLAEKLHAEKPDVYKDDNHKPEMTIALTKFRALCQFMPRQEIRQMLREIEEFKLIMGLQEYETFYEDAFFEDKIYNEHFKTVFQSVLKVSPAQLKEVLTQLTNRIGKIPEGERTERQALVLELNEQYPGDVGILTAMFLNLVSLEPGEGIVLAANEPHAYLAGECVECMATSDNVIRAGLTPKFKDVPTLIDNLTYNNVKPTILRPEAVGAMRTYNPGPDFDEFEVRDIRVPAGATHDGDPIEGGTIMLIFEGEATCVVGSTEDLELIPDESEKGMYANTSFEMKKGEVYFVGANVGYSMENTGSGELRVFLATCNSLVYSR</sequence>
<feature type="binding site" evidence="9">
    <location>
        <position position="272"/>
    </location>
    <ligand>
        <name>Zn(2+)</name>
        <dbReference type="ChEBI" id="CHEBI:29105"/>
    </ligand>
</feature>
<dbReference type="SUPFAM" id="SSF51182">
    <property type="entry name" value="RmlC-like cupins"/>
    <property type="match status" value="1"/>
</dbReference>
<evidence type="ECO:0000256" key="8">
    <source>
        <dbReference type="PIRSR" id="PIRSR001480-1"/>
    </source>
</evidence>
<dbReference type="InterPro" id="IPR016305">
    <property type="entry name" value="Mannose-6-P_Isomerase"/>
</dbReference>
<feature type="domain" description="Phosphomannose isomerase type I helical insertion" evidence="11">
    <location>
        <begin position="190"/>
        <end position="253"/>
    </location>
</feature>
<dbReference type="AlphaFoldDB" id="A0A830HNK1"/>
<dbReference type="GO" id="GO:0009298">
    <property type="term" value="P:GDP-mannose biosynthetic process"/>
    <property type="evidence" value="ECO:0007669"/>
    <property type="project" value="UniProtKB-UniPathway"/>
</dbReference>
<feature type="domain" description="Phosphomannose isomerase type I catalytic" evidence="10">
    <location>
        <begin position="1"/>
        <end position="152"/>
    </location>
</feature>
<dbReference type="PROSITE" id="PS00965">
    <property type="entry name" value="PMI_I_1"/>
    <property type="match status" value="1"/>
</dbReference>
<comment type="caution">
    <text evidence="12">The sequence shown here is derived from an EMBL/GenBank/DDBJ whole genome shotgun (WGS) entry which is preliminary data.</text>
</comment>
<comment type="catalytic activity">
    <reaction evidence="1">
        <text>D-mannose 6-phosphate = D-fructose 6-phosphate</text>
        <dbReference type="Rhea" id="RHEA:12356"/>
        <dbReference type="ChEBI" id="CHEBI:58735"/>
        <dbReference type="ChEBI" id="CHEBI:61527"/>
        <dbReference type="EC" id="5.3.1.8"/>
    </reaction>
</comment>
<accession>A0A830HNK1</accession>
<dbReference type="PROSITE" id="PS00966">
    <property type="entry name" value="PMI_I_2"/>
    <property type="match status" value="1"/>
</dbReference>
<reference evidence="12" key="1">
    <citation type="submission" date="2020-10" db="EMBL/GenBank/DDBJ databases">
        <title>Unveiling of a novel bifunctional photoreceptor, Dualchrome1, isolated from a cosmopolitan green alga.</title>
        <authorList>
            <person name="Suzuki S."/>
            <person name="Kawachi M."/>
        </authorList>
    </citation>
    <scope>NUCLEOTIDE SEQUENCE</scope>
    <source>
        <strain evidence="12">NIES 2893</strain>
    </source>
</reference>
<dbReference type="InterPro" id="IPR014710">
    <property type="entry name" value="RmlC-like_jellyroll"/>
</dbReference>
<comment type="cofactor">
    <cofactor evidence="9">
        <name>Zn(2+)</name>
        <dbReference type="ChEBI" id="CHEBI:29105"/>
    </cofactor>
    <text evidence="9">Binds 1 zinc ion per subunit.</text>
</comment>
<feature type="binding site" evidence="9">
    <location>
        <position position="109"/>
    </location>
    <ligand>
        <name>Zn(2+)</name>
        <dbReference type="ChEBI" id="CHEBI:29105"/>
    </ligand>
</feature>
<evidence type="ECO:0000256" key="6">
    <source>
        <dbReference type="ARBA" id="ARBA00022833"/>
    </source>
</evidence>
<evidence type="ECO:0000259" key="11">
    <source>
        <dbReference type="Pfam" id="PF20512"/>
    </source>
</evidence>
<dbReference type="Gene3D" id="1.10.441.10">
    <property type="entry name" value="Phosphomannose Isomerase, domain 2"/>
    <property type="match status" value="1"/>
</dbReference>
<name>A0A830HNK1_9CHLO</name>
<dbReference type="UniPathway" id="UPA00126">
    <property type="reaction ID" value="UER00423"/>
</dbReference>
<evidence type="ECO:0000259" key="10">
    <source>
        <dbReference type="Pfam" id="PF20511"/>
    </source>
</evidence>
<evidence type="ECO:0000256" key="1">
    <source>
        <dbReference type="ARBA" id="ARBA00000757"/>
    </source>
</evidence>
<evidence type="ECO:0000313" key="13">
    <source>
        <dbReference type="Proteomes" id="UP000660262"/>
    </source>
</evidence>